<organism evidence="1">
    <name type="scientific">Zea mays</name>
    <name type="common">Maize</name>
    <dbReference type="NCBI Taxonomy" id="4577"/>
    <lineage>
        <taxon>Eukaryota</taxon>
        <taxon>Viridiplantae</taxon>
        <taxon>Streptophyta</taxon>
        <taxon>Embryophyta</taxon>
        <taxon>Tracheophyta</taxon>
        <taxon>Spermatophyta</taxon>
        <taxon>Magnoliopsida</taxon>
        <taxon>Liliopsida</taxon>
        <taxon>Poales</taxon>
        <taxon>Poaceae</taxon>
        <taxon>PACMAD clade</taxon>
        <taxon>Panicoideae</taxon>
        <taxon>Andropogonodae</taxon>
        <taxon>Andropogoneae</taxon>
        <taxon>Tripsacinae</taxon>
        <taxon>Zea</taxon>
    </lineage>
</organism>
<accession>A0A1D6P2K9</accession>
<proteinExistence type="predicted"/>
<protein>
    <submittedName>
        <fullName evidence="1">Uncharacterized protein</fullName>
    </submittedName>
</protein>
<reference evidence="1" key="1">
    <citation type="submission" date="2015-12" db="EMBL/GenBank/DDBJ databases">
        <title>Update maize B73 reference genome by single molecule sequencing technologies.</title>
        <authorList>
            <consortium name="Maize Genome Sequencing Project"/>
            <person name="Ware D."/>
        </authorList>
    </citation>
    <scope>NUCLEOTIDE SEQUENCE</scope>
    <source>
        <tissue evidence="1">Seedling</tissue>
    </source>
</reference>
<dbReference type="AlphaFoldDB" id="A0A1D6P2K9"/>
<gene>
    <name evidence="1" type="ORF">ZEAMMB73_Zm00001d046429</name>
</gene>
<dbReference type="EMBL" id="CM000785">
    <property type="protein sequence ID" value="AQL04244.1"/>
    <property type="molecule type" value="Genomic_DNA"/>
</dbReference>
<sequence length="79" mass="9015">MAFLYEDILKAKKEILTGLGNVDKAATQNLYKSIIEIIDSKMKGRLDTPLQLDAYFLNPYYAYVDTDFGLTKIYAMPVK</sequence>
<name>A0A1D6P2K9_MAIZE</name>
<dbReference type="SMR" id="A0A1D6P2K9"/>
<evidence type="ECO:0000313" key="1">
    <source>
        <dbReference type="EMBL" id="AQL04244.1"/>
    </source>
</evidence>
<dbReference type="InParanoid" id="A0A1D6P2K9"/>